<name>A0A1V0SC58_9VIRU</name>
<feature type="domain" description="Calcineurin-like phosphoesterase" evidence="1">
    <location>
        <begin position="74"/>
        <end position="337"/>
    </location>
</feature>
<dbReference type="PANTHER" id="PTHR46546">
    <property type="entry name" value="SHEWANELLA-LIKE PROTEIN PHOSPHATASE 1"/>
    <property type="match status" value="1"/>
</dbReference>
<dbReference type="PANTHER" id="PTHR46546:SF4">
    <property type="entry name" value="SHEWANELLA-LIKE PROTEIN PHOSPHATASE 1"/>
    <property type="match status" value="1"/>
</dbReference>
<dbReference type="EMBL" id="KY684084">
    <property type="protein sequence ID" value="ARF09307.1"/>
    <property type="molecule type" value="Genomic_DNA"/>
</dbReference>
<organism evidence="2">
    <name type="scientific">Catovirus CTV1</name>
    <dbReference type="NCBI Taxonomy" id="1977631"/>
    <lineage>
        <taxon>Viruses</taxon>
        <taxon>Varidnaviria</taxon>
        <taxon>Bamfordvirae</taxon>
        <taxon>Nucleocytoviricota</taxon>
        <taxon>Megaviricetes</taxon>
        <taxon>Imitervirales</taxon>
        <taxon>Mimiviridae</taxon>
        <taxon>Klosneuvirinae</taxon>
        <taxon>Catovirus</taxon>
    </lineage>
</organism>
<dbReference type="Pfam" id="PF00149">
    <property type="entry name" value="Metallophos"/>
    <property type="match status" value="1"/>
</dbReference>
<dbReference type="InterPro" id="IPR004843">
    <property type="entry name" value="Calcineurin-like_PHP"/>
</dbReference>
<sequence length="399" mass="44987">MKKYTLYQMPLLIGNGRDKRINKTKNNNRIVNNNEGNTVEELKHKIGEEKFMADFKKYCPDIPYTPAILPKKKRIIVLGDIHGDYKLAIEMLKLGKLINDDNENDIKWIGGDTVVVQVGDQVDRCRPNGNLLCDNPATTPNDEASDIKILELFTDLDKQSRKVGGMVISLIGNHELMNTMGQLSYVSYEGIKFFENYKDKSRPEKTFESPKKAREYAFAPGNEFGVFLACTRVPSVIIGSNLFVHGGIIDSIVEYLKINEKSDIETINVAIKKWLLGLLDKNSVDKLVSSGSKSIFWSRILGSIPPNTDISDDICMSHISNVLKIFKIDNLIVGHTPQTFMYKKGINGTCSEKVWRVDNASSSAFHLFDDEYIRTGKASKSRQPQVLEILDDSTFNVIH</sequence>
<dbReference type="GO" id="GO:0016787">
    <property type="term" value="F:hydrolase activity"/>
    <property type="evidence" value="ECO:0007669"/>
    <property type="project" value="InterPro"/>
</dbReference>
<proteinExistence type="predicted"/>
<accession>A0A1V0SC58</accession>
<evidence type="ECO:0000313" key="2">
    <source>
        <dbReference type="EMBL" id="ARF09307.1"/>
    </source>
</evidence>
<dbReference type="InterPro" id="IPR029052">
    <property type="entry name" value="Metallo-depent_PP-like"/>
</dbReference>
<protein>
    <submittedName>
        <fullName evidence="2">Metallophosphatase/phosphoesterase</fullName>
    </submittedName>
</protein>
<dbReference type="Gene3D" id="3.60.21.10">
    <property type="match status" value="1"/>
</dbReference>
<dbReference type="SUPFAM" id="SSF56300">
    <property type="entry name" value="Metallo-dependent phosphatases"/>
    <property type="match status" value="1"/>
</dbReference>
<reference evidence="2" key="1">
    <citation type="journal article" date="2017" name="Science">
        <title>Giant viruses with an expanded complement of translation system components.</title>
        <authorList>
            <person name="Schulz F."/>
            <person name="Yutin N."/>
            <person name="Ivanova N.N."/>
            <person name="Ortega D.R."/>
            <person name="Lee T.K."/>
            <person name="Vierheilig J."/>
            <person name="Daims H."/>
            <person name="Horn M."/>
            <person name="Wagner M."/>
            <person name="Jensen G.J."/>
            <person name="Kyrpides N.C."/>
            <person name="Koonin E.V."/>
            <person name="Woyke T."/>
        </authorList>
    </citation>
    <scope>NUCLEOTIDE SEQUENCE</scope>
    <source>
        <strain evidence="2">CTV1</strain>
    </source>
</reference>
<evidence type="ECO:0000259" key="1">
    <source>
        <dbReference type="Pfam" id="PF00149"/>
    </source>
</evidence>
<gene>
    <name evidence="2" type="ORF">Catovirus_2_256</name>
</gene>